<comment type="similarity">
    <text evidence="6 7">Belongs to the ephrin family.</text>
</comment>
<feature type="region of interest" description="Disordered" evidence="8">
    <location>
        <begin position="161"/>
        <end position="220"/>
    </location>
</feature>
<evidence type="ECO:0000256" key="9">
    <source>
        <dbReference type="SAM" id="Phobius"/>
    </source>
</evidence>
<reference evidence="12" key="2">
    <citation type="submission" date="2025-09" db="UniProtKB">
        <authorList>
            <consortium name="Ensembl"/>
        </authorList>
    </citation>
    <scope>IDENTIFICATION</scope>
</reference>
<evidence type="ECO:0000256" key="3">
    <source>
        <dbReference type="ARBA" id="ARBA00023136"/>
    </source>
</evidence>
<comment type="subcellular location">
    <subcellularLocation>
        <location evidence="1">Membrane</location>
    </subcellularLocation>
</comment>
<dbReference type="PANTHER" id="PTHR11304">
    <property type="entry name" value="EPHRIN"/>
    <property type="match status" value="1"/>
</dbReference>
<dbReference type="OMA" id="WHLVIIV"/>
<dbReference type="GO" id="GO:0048514">
    <property type="term" value="P:blood vessel morphogenesis"/>
    <property type="evidence" value="ECO:0007669"/>
    <property type="project" value="TreeGrafter"/>
</dbReference>
<sequence>MRFLVLCLSLAVAGARTLDPIYWSTSNPHFSPGHSFVLFPDIGDKVDIVCPRIPGEAGRLADVSGERHRLFLVGAEEAEGCETRPDRRPLLSCSRPGHNVHFTLKVQEFSPSVLGLEFRRGEDYYIISTSTGRAGGLDNRRGGVCSTHGMRLMLRIGQAPEEEEMDQSGETNHTPGWTKDSDYKEEIWKERKSSDGVGRDSQLPDQYPPTSDSPSATPSPSASTLISSWHLVIIVGAVSSAVIVVLLILLFFTVIRLRRQPLRPPLPGSLPLSNPNTPKLVGGMSGIHGDGEDLAIPLRTMDQSFCPHYEKFSGDYGHPVYIVQEVQAQSPANVYYKV</sequence>
<dbReference type="SUPFAM" id="SSF49503">
    <property type="entry name" value="Cupredoxins"/>
    <property type="match status" value="1"/>
</dbReference>
<evidence type="ECO:0000256" key="1">
    <source>
        <dbReference type="ARBA" id="ARBA00004370"/>
    </source>
</evidence>
<organism evidence="12 13">
    <name type="scientific">Eptatretus burgeri</name>
    <name type="common">Inshore hagfish</name>
    <dbReference type="NCBI Taxonomy" id="7764"/>
    <lineage>
        <taxon>Eukaryota</taxon>
        <taxon>Metazoa</taxon>
        <taxon>Chordata</taxon>
        <taxon>Craniata</taxon>
        <taxon>Vertebrata</taxon>
        <taxon>Cyclostomata</taxon>
        <taxon>Myxini</taxon>
        <taxon>Myxiniformes</taxon>
        <taxon>Myxinidae</taxon>
        <taxon>Eptatretinae</taxon>
        <taxon>Eptatretus</taxon>
    </lineage>
</organism>
<dbReference type="GO" id="GO:0048013">
    <property type="term" value="P:ephrin receptor signaling pathway"/>
    <property type="evidence" value="ECO:0007669"/>
    <property type="project" value="TreeGrafter"/>
</dbReference>
<comment type="caution">
    <text evidence="6">Lacks conserved residue(s) required for the propagation of feature annotation.</text>
</comment>
<evidence type="ECO:0000256" key="6">
    <source>
        <dbReference type="PROSITE-ProRule" id="PRU00884"/>
    </source>
</evidence>
<evidence type="ECO:0000259" key="11">
    <source>
        <dbReference type="PROSITE" id="PS51551"/>
    </source>
</evidence>
<dbReference type="PRINTS" id="PR01347">
    <property type="entry name" value="EPHRIN"/>
</dbReference>
<keyword evidence="2 10" id="KW-0732">Signal</keyword>
<dbReference type="PANTHER" id="PTHR11304:SF18">
    <property type="entry name" value="EPHRIN-B2"/>
    <property type="match status" value="1"/>
</dbReference>
<keyword evidence="5" id="KW-0325">Glycoprotein</keyword>
<feature type="chain" id="PRO_5034733623" evidence="10">
    <location>
        <begin position="18"/>
        <end position="338"/>
    </location>
</feature>
<keyword evidence="4 6" id="KW-1015">Disulfide bond</keyword>
<dbReference type="GO" id="GO:0005886">
    <property type="term" value="C:plasma membrane"/>
    <property type="evidence" value="ECO:0007669"/>
    <property type="project" value="TreeGrafter"/>
</dbReference>
<keyword evidence="3 7" id="KW-0472">Membrane</keyword>
<feature type="compositionally biased region" description="Basic and acidic residues" evidence="8">
    <location>
        <begin position="179"/>
        <end position="198"/>
    </location>
</feature>
<dbReference type="Ensembl" id="ENSEBUT00000005938.1">
    <property type="protein sequence ID" value="ENSEBUP00000005500.1"/>
    <property type="gene ID" value="ENSEBUG00000003741.1"/>
</dbReference>
<proteinExistence type="inferred from homology"/>
<dbReference type="GO" id="GO:0046875">
    <property type="term" value="F:ephrin receptor binding"/>
    <property type="evidence" value="ECO:0007669"/>
    <property type="project" value="TreeGrafter"/>
</dbReference>
<feature type="transmembrane region" description="Helical" evidence="9">
    <location>
        <begin position="229"/>
        <end position="255"/>
    </location>
</feature>
<feature type="disulfide bond" evidence="6">
    <location>
        <begin position="81"/>
        <end position="145"/>
    </location>
</feature>
<evidence type="ECO:0000256" key="10">
    <source>
        <dbReference type="SAM" id="SignalP"/>
    </source>
</evidence>
<evidence type="ECO:0000313" key="12">
    <source>
        <dbReference type="Ensembl" id="ENSEBUP00000005500.1"/>
    </source>
</evidence>
<dbReference type="InterPro" id="IPR008972">
    <property type="entry name" value="Cupredoxin"/>
</dbReference>
<evidence type="ECO:0000256" key="7">
    <source>
        <dbReference type="RuleBase" id="RU004375"/>
    </source>
</evidence>
<name>A0A8C4NC28_EPTBU</name>
<dbReference type="Proteomes" id="UP000694388">
    <property type="component" value="Unplaced"/>
</dbReference>
<dbReference type="GeneTree" id="ENSGT00940000155868"/>
<keyword evidence="13" id="KW-1185">Reference proteome</keyword>
<evidence type="ECO:0000256" key="2">
    <source>
        <dbReference type="ARBA" id="ARBA00022729"/>
    </source>
</evidence>
<evidence type="ECO:0000313" key="13">
    <source>
        <dbReference type="Proteomes" id="UP000694388"/>
    </source>
</evidence>
<dbReference type="Gene3D" id="2.60.40.420">
    <property type="entry name" value="Cupredoxins - blue copper proteins"/>
    <property type="match status" value="1"/>
</dbReference>
<feature type="signal peptide" evidence="10">
    <location>
        <begin position="1"/>
        <end position="17"/>
    </location>
</feature>
<dbReference type="Pfam" id="PF00812">
    <property type="entry name" value="Ephrin"/>
    <property type="match status" value="1"/>
</dbReference>
<dbReference type="GO" id="GO:0007411">
    <property type="term" value="P:axon guidance"/>
    <property type="evidence" value="ECO:0007669"/>
    <property type="project" value="TreeGrafter"/>
</dbReference>
<keyword evidence="9" id="KW-1133">Transmembrane helix</keyword>
<keyword evidence="9" id="KW-0812">Transmembrane</keyword>
<feature type="domain" description="Ephrin RBD" evidence="11">
    <location>
        <begin position="16"/>
        <end position="156"/>
    </location>
</feature>
<dbReference type="InterPro" id="IPR031328">
    <property type="entry name" value="Ephrin"/>
</dbReference>
<feature type="compositionally biased region" description="Low complexity" evidence="8">
    <location>
        <begin position="208"/>
        <end position="220"/>
    </location>
</feature>
<accession>A0A8C4NC28</accession>
<evidence type="ECO:0000256" key="5">
    <source>
        <dbReference type="ARBA" id="ARBA00023180"/>
    </source>
</evidence>
<dbReference type="AlphaFoldDB" id="A0A8C4NC28"/>
<dbReference type="InterPro" id="IPR001799">
    <property type="entry name" value="Ephrin_RBD"/>
</dbReference>
<reference evidence="12" key="1">
    <citation type="submission" date="2025-08" db="UniProtKB">
        <authorList>
            <consortium name="Ensembl"/>
        </authorList>
    </citation>
    <scope>IDENTIFICATION</scope>
</reference>
<dbReference type="PROSITE" id="PS51551">
    <property type="entry name" value="EPHRIN_RBD_2"/>
    <property type="match status" value="1"/>
</dbReference>
<protein>
    <submittedName>
        <fullName evidence="12">Ephrin B2</fullName>
    </submittedName>
</protein>
<evidence type="ECO:0000256" key="4">
    <source>
        <dbReference type="ARBA" id="ARBA00023157"/>
    </source>
</evidence>
<evidence type="ECO:0000256" key="8">
    <source>
        <dbReference type="SAM" id="MobiDB-lite"/>
    </source>
</evidence>